<evidence type="ECO:0000313" key="11">
    <source>
        <dbReference type="EMBL" id="AQP47168.1"/>
    </source>
</evidence>
<evidence type="ECO:0000256" key="6">
    <source>
        <dbReference type="ARBA" id="ARBA00022927"/>
    </source>
</evidence>
<dbReference type="KEGG" id="tes:BW730_06210"/>
<dbReference type="Proteomes" id="UP000188145">
    <property type="component" value="Chromosome"/>
</dbReference>
<dbReference type="PANTHER" id="PTHR33909:SF1">
    <property type="entry name" value="SEC TRANSLOCON ACCESSORY COMPLEX SUBUNIT YAJC"/>
    <property type="match status" value="1"/>
</dbReference>
<keyword evidence="12" id="KW-1185">Reference proteome</keyword>
<evidence type="ECO:0000256" key="2">
    <source>
        <dbReference type="ARBA" id="ARBA00006742"/>
    </source>
</evidence>
<evidence type="ECO:0000256" key="5">
    <source>
        <dbReference type="ARBA" id="ARBA00022692"/>
    </source>
</evidence>
<gene>
    <name evidence="11" type="ORF">BW730_06210</name>
</gene>
<dbReference type="STRING" id="1332264.BW730_06210"/>
<evidence type="ECO:0000256" key="1">
    <source>
        <dbReference type="ARBA" id="ARBA00004162"/>
    </source>
</evidence>
<keyword evidence="8" id="KW-0811">Translocation</keyword>
<dbReference type="GO" id="GO:0015031">
    <property type="term" value="P:protein transport"/>
    <property type="evidence" value="ECO:0007669"/>
    <property type="project" value="UniProtKB-KW"/>
</dbReference>
<feature type="compositionally biased region" description="Basic and acidic residues" evidence="10">
    <location>
        <begin position="164"/>
        <end position="187"/>
    </location>
</feature>
<dbReference type="InterPro" id="IPR003849">
    <property type="entry name" value="Preprotein_translocase_YajC"/>
</dbReference>
<keyword evidence="4" id="KW-1003">Cell membrane</keyword>
<evidence type="ECO:0000313" key="12">
    <source>
        <dbReference type="Proteomes" id="UP000188145"/>
    </source>
</evidence>
<dbReference type="SMART" id="SM01323">
    <property type="entry name" value="YajC"/>
    <property type="match status" value="1"/>
</dbReference>
<evidence type="ECO:0000256" key="7">
    <source>
        <dbReference type="ARBA" id="ARBA00022989"/>
    </source>
</evidence>
<dbReference type="PANTHER" id="PTHR33909">
    <property type="entry name" value="SEC TRANSLOCON ACCESSORY COMPLEX SUBUNIT YAJC"/>
    <property type="match status" value="1"/>
</dbReference>
<keyword evidence="3" id="KW-0813">Transport</keyword>
<feature type="compositionally biased region" description="Acidic residues" evidence="10">
    <location>
        <begin position="145"/>
        <end position="160"/>
    </location>
</feature>
<dbReference type="Pfam" id="PF02699">
    <property type="entry name" value="YajC"/>
    <property type="match status" value="1"/>
</dbReference>
<organism evidence="11 12">
    <name type="scientific">Tessaracoccus aquimaris</name>
    <dbReference type="NCBI Taxonomy" id="1332264"/>
    <lineage>
        <taxon>Bacteria</taxon>
        <taxon>Bacillati</taxon>
        <taxon>Actinomycetota</taxon>
        <taxon>Actinomycetes</taxon>
        <taxon>Propionibacteriales</taxon>
        <taxon>Propionibacteriaceae</taxon>
        <taxon>Tessaracoccus</taxon>
    </lineage>
</organism>
<keyword evidence="6" id="KW-0653">Protein transport</keyword>
<evidence type="ECO:0000256" key="8">
    <source>
        <dbReference type="ARBA" id="ARBA00023010"/>
    </source>
</evidence>
<feature type="region of interest" description="Disordered" evidence="10">
    <location>
        <begin position="110"/>
        <end position="187"/>
    </location>
</feature>
<sequence length="187" mass="20547">MVAMFAIMYFLMIRPQQKKMRKDQEMRAQLGEGDRVLLTSGIFGTIAHVGERQMIVELAPGVEITVLKGNVARKVTAEDEEFEFTDEIAEGEAPVGIGYDADLDAPLAHEASEASPYADDAVSPYADDAVNPYADDSARGPYDEPVAETETVEASNDDASDYQPWERKDAPSFEAPAEEKPRPEDSK</sequence>
<keyword evidence="5" id="KW-0812">Transmembrane</keyword>
<keyword evidence="9" id="KW-0472">Membrane</keyword>
<evidence type="ECO:0000256" key="10">
    <source>
        <dbReference type="SAM" id="MobiDB-lite"/>
    </source>
</evidence>
<evidence type="ECO:0000256" key="4">
    <source>
        <dbReference type="ARBA" id="ARBA00022475"/>
    </source>
</evidence>
<name>A0A1Q2CM13_9ACTN</name>
<dbReference type="GO" id="GO:0005886">
    <property type="term" value="C:plasma membrane"/>
    <property type="evidence" value="ECO:0007669"/>
    <property type="project" value="UniProtKB-SubCell"/>
</dbReference>
<protein>
    <submittedName>
        <fullName evidence="11">Preprotein translocase subunit YajC</fullName>
    </submittedName>
</protein>
<dbReference type="EMBL" id="CP019606">
    <property type="protein sequence ID" value="AQP47168.1"/>
    <property type="molecule type" value="Genomic_DNA"/>
</dbReference>
<dbReference type="AlphaFoldDB" id="A0A1Q2CM13"/>
<comment type="subcellular location">
    <subcellularLocation>
        <location evidence="1">Cell membrane</location>
        <topology evidence="1">Single-pass membrane protein</topology>
    </subcellularLocation>
</comment>
<reference evidence="12" key="1">
    <citation type="submission" date="2017-02" db="EMBL/GenBank/DDBJ databases">
        <title>Tessaracoccus aquaemaris sp. nov., isolated from the intestine of a Korean rockfish, Sebastes schlegelii, in a marine aquaculture pond.</title>
        <authorList>
            <person name="Tak E.J."/>
            <person name="Bae J.-W."/>
        </authorList>
    </citation>
    <scope>NUCLEOTIDE SEQUENCE [LARGE SCALE GENOMIC DNA]</scope>
    <source>
        <strain evidence="12">NSG39</strain>
    </source>
</reference>
<proteinExistence type="inferred from homology"/>
<evidence type="ECO:0000256" key="3">
    <source>
        <dbReference type="ARBA" id="ARBA00022448"/>
    </source>
</evidence>
<evidence type="ECO:0000256" key="9">
    <source>
        <dbReference type="ARBA" id="ARBA00023136"/>
    </source>
</evidence>
<accession>A0A1Q2CM13</accession>
<dbReference type="NCBIfam" id="TIGR00739">
    <property type="entry name" value="yajC"/>
    <property type="match status" value="1"/>
</dbReference>
<comment type="similarity">
    <text evidence="2">Belongs to the YajC family.</text>
</comment>
<keyword evidence="7" id="KW-1133">Transmembrane helix</keyword>